<sequence length="647" mass="72132">MDRPQSIAIDQALFGYSDGHRQLASSVRLSARDMYELASRSDLVPGARLEPSDTYITGFSLPESRMFAFMKTWLAPEMPRPGCVWSHVLLLPKNFLTAQIDLGILATFLTRPEVPLDRQFYSSKLSVRRLARGAPADPSLVERVLLAYYTSREILLETPPTNDFDRAVLAVWSQQWPKLRTEFEFRTFLTSAVALDKGLKIRVGPAGAHVSDEPSDKNWLKLAVEDAVATEVTPLRRFLWRYGKDVTKPRRAFIDLVNLYGDSLRMDHGLTAKQVSWVFRKLPGKGNASTLKRDLLGMSSPALALIPRIRAQDFVEIVSQLKPIQDGLATDHELAGATSSYGVAEIPAFALALAKYAPERSNELDLIERTIIQDASVEVLSNPALPTSFVLQVLRTRPVLINKFNLELLSVANVAELLPLVDNTAIRRRLIKRVFSDKPTRQAAQVIAQLNGLSLGAAVDSSKAGALSRRWREFLPGIANELLGNGLEMLDGVRSVSHAIQLLDYPVNTSVPASEWFQSAKRSGDAGSQADRQVVDTFILVLSIREGVNTNISLVSDVLPRVRASVIVNELPDRLSSLLDRFLPDISDRWDLNKRLLKVLRHATRDGVDVTPILQHLSLSDEEFAYSMNVTSKDGSEFNFTKLFWPW</sequence>
<accession>A0ABS7VPT8</accession>
<evidence type="ECO:0000313" key="2">
    <source>
        <dbReference type="Proteomes" id="UP000704176"/>
    </source>
</evidence>
<comment type="caution">
    <text evidence="1">The sequence shown here is derived from an EMBL/GenBank/DDBJ whole genome shotgun (WGS) entry which is preliminary data.</text>
</comment>
<name>A0ABS7VPT8_9HYPH</name>
<protein>
    <submittedName>
        <fullName evidence="1">Uncharacterized protein</fullName>
    </submittedName>
</protein>
<dbReference type="Proteomes" id="UP000704176">
    <property type="component" value="Unassembled WGS sequence"/>
</dbReference>
<evidence type="ECO:0000313" key="1">
    <source>
        <dbReference type="EMBL" id="MBZ6077578.1"/>
    </source>
</evidence>
<dbReference type="RefSeq" id="WP_224314104.1">
    <property type="nucleotide sequence ID" value="NZ_JAIRBM010000010.1"/>
</dbReference>
<keyword evidence="2" id="KW-1185">Reference proteome</keyword>
<dbReference type="Pfam" id="PF20012">
    <property type="entry name" value="GAP1-N1"/>
    <property type="match status" value="1"/>
</dbReference>
<dbReference type="EMBL" id="JAIRBM010000010">
    <property type="protein sequence ID" value="MBZ6077578.1"/>
    <property type="molecule type" value="Genomic_DNA"/>
</dbReference>
<reference evidence="1 2" key="1">
    <citation type="submission" date="2021-09" db="EMBL/GenBank/DDBJ databases">
        <title>The complete genome sequence of a new microorganism.</title>
        <authorList>
            <person name="Zi Z."/>
        </authorList>
    </citation>
    <scope>NUCLEOTIDE SEQUENCE [LARGE SCALE GENOMIC DNA]</scope>
    <source>
        <strain evidence="1 2">WGZ8</strain>
    </source>
</reference>
<organism evidence="1 2">
    <name type="scientific">Microvirga puerhi</name>
    <dbReference type="NCBI Taxonomy" id="2876078"/>
    <lineage>
        <taxon>Bacteria</taxon>
        <taxon>Pseudomonadati</taxon>
        <taxon>Pseudomonadota</taxon>
        <taxon>Alphaproteobacteria</taxon>
        <taxon>Hyphomicrobiales</taxon>
        <taxon>Methylobacteriaceae</taxon>
        <taxon>Microvirga</taxon>
    </lineage>
</organism>
<gene>
    <name evidence="1" type="ORF">K9B37_14965</name>
</gene>
<proteinExistence type="predicted"/>